<dbReference type="EMBL" id="KN818252">
    <property type="protein sequence ID" value="KIL64166.1"/>
    <property type="molecule type" value="Genomic_DNA"/>
</dbReference>
<protein>
    <submittedName>
        <fullName evidence="1">Uncharacterized protein</fullName>
    </submittedName>
</protein>
<evidence type="ECO:0000313" key="2">
    <source>
        <dbReference type="Proteomes" id="UP000054549"/>
    </source>
</evidence>
<proteinExistence type="predicted"/>
<dbReference type="AlphaFoldDB" id="A0A0C2X4G8"/>
<evidence type="ECO:0000313" key="1">
    <source>
        <dbReference type="EMBL" id="KIL64166.1"/>
    </source>
</evidence>
<dbReference type="Proteomes" id="UP000054549">
    <property type="component" value="Unassembled WGS sequence"/>
</dbReference>
<reference evidence="1 2" key="1">
    <citation type="submission" date="2014-04" db="EMBL/GenBank/DDBJ databases">
        <title>Evolutionary Origins and Diversification of the Mycorrhizal Mutualists.</title>
        <authorList>
            <consortium name="DOE Joint Genome Institute"/>
            <consortium name="Mycorrhizal Genomics Consortium"/>
            <person name="Kohler A."/>
            <person name="Kuo A."/>
            <person name="Nagy L.G."/>
            <person name="Floudas D."/>
            <person name="Copeland A."/>
            <person name="Barry K.W."/>
            <person name="Cichocki N."/>
            <person name="Veneault-Fourrey C."/>
            <person name="LaButti K."/>
            <person name="Lindquist E.A."/>
            <person name="Lipzen A."/>
            <person name="Lundell T."/>
            <person name="Morin E."/>
            <person name="Murat C."/>
            <person name="Riley R."/>
            <person name="Ohm R."/>
            <person name="Sun H."/>
            <person name="Tunlid A."/>
            <person name="Henrissat B."/>
            <person name="Grigoriev I.V."/>
            <person name="Hibbett D.S."/>
            <person name="Martin F."/>
        </authorList>
    </citation>
    <scope>NUCLEOTIDE SEQUENCE [LARGE SCALE GENOMIC DNA]</scope>
    <source>
        <strain evidence="1 2">Koide BX008</strain>
    </source>
</reference>
<name>A0A0C2X4G8_AMAMK</name>
<sequence>MRVLDIEWVCTGNKANGDKCVSASDDAEKAIAACQYVPETEADDHRFISQRS</sequence>
<keyword evidence="2" id="KW-1185">Reference proteome</keyword>
<dbReference type="HOGENOM" id="CLU_3086738_0_0_1"/>
<gene>
    <name evidence="1" type="ORF">M378DRAFT_163647</name>
</gene>
<accession>A0A0C2X4G8</accession>
<dbReference type="InParanoid" id="A0A0C2X4G8"/>
<organism evidence="1 2">
    <name type="scientific">Amanita muscaria (strain Koide BX008)</name>
    <dbReference type="NCBI Taxonomy" id="946122"/>
    <lineage>
        <taxon>Eukaryota</taxon>
        <taxon>Fungi</taxon>
        <taxon>Dikarya</taxon>
        <taxon>Basidiomycota</taxon>
        <taxon>Agaricomycotina</taxon>
        <taxon>Agaricomycetes</taxon>
        <taxon>Agaricomycetidae</taxon>
        <taxon>Agaricales</taxon>
        <taxon>Pluteineae</taxon>
        <taxon>Amanitaceae</taxon>
        <taxon>Amanita</taxon>
    </lineage>
</organism>